<keyword evidence="3 4" id="KW-0012">Acyltransferase</keyword>
<feature type="domain" description="Phospholipid/glycerol acyltransferase" evidence="7">
    <location>
        <begin position="291"/>
        <end position="408"/>
    </location>
</feature>
<keyword evidence="4" id="KW-0594">Phospholipid biosynthesis</keyword>
<evidence type="ECO:0000256" key="1">
    <source>
        <dbReference type="ARBA" id="ARBA00008655"/>
    </source>
</evidence>
<evidence type="ECO:0000256" key="2">
    <source>
        <dbReference type="ARBA" id="ARBA00022679"/>
    </source>
</evidence>
<keyword evidence="2 4" id="KW-0808">Transferase</keyword>
<comment type="similarity">
    <text evidence="1 4">Belongs to the 1-acyl-sn-glycerol-3-phosphate acyltransferase family.</text>
</comment>
<dbReference type="PANTHER" id="PTHR10434">
    <property type="entry name" value="1-ACYL-SN-GLYCEROL-3-PHOSPHATE ACYLTRANSFERASE"/>
    <property type="match status" value="1"/>
</dbReference>
<dbReference type="GO" id="GO:0016020">
    <property type="term" value="C:membrane"/>
    <property type="evidence" value="ECO:0007669"/>
    <property type="project" value="InterPro"/>
</dbReference>
<dbReference type="PANTHER" id="PTHR10434:SF11">
    <property type="entry name" value="1-ACYL-SN-GLYCEROL-3-PHOSPHATE ACYLTRANSFERASE"/>
    <property type="match status" value="1"/>
</dbReference>
<organism evidence="8 9">
    <name type="scientific">Purpureocillium lilacinum</name>
    <name type="common">Paecilomyces lilacinus</name>
    <dbReference type="NCBI Taxonomy" id="33203"/>
    <lineage>
        <taxon>Eukaryota</taxon>
        <taxon>Fungi</taxon>
        <taxon>Dikarya</taxon>
        <taxon>Ascomycota</taxon>
        <taxon>Pezizomycotina</taxon>
        <taxon>Sordariomycetes</taxon>
        <taxon>Hypocreomycetidae</taxon>
        <taxon>Hypocreales</taxon>
        <taxon>Ophiocordycipitaceae</taxon>
        <taxon>Purpureocillium</taxon>
    </lineage>
</organism>
<comment type="catalytic activity">
    <reaction evidence="4">
        <text>a 1-acyl-sn-glycero-3-phosphate + an acyl-CoA = a 1,2-diacyl-sn-glycero-3-phosphate + CoA</text>
        <dbReference type="Rhea" id="RHEA:19709"/>
        <dbReference type="ChEBI" id="CHEBI:57287"/>
        <dbReference type="ChEBI" id="CHEBI:57970"/>
        <dbReference type="ChEBI" id="CHEBI:58342"/>
        <dbReference type="ChEBI" id="CHEBI:58608"/>
        <dbReference type="EC" id="2.3.1.51"/>
    </reaction>
</comment>
<evidence type="ECO:0000256" key="6">
    <source>
        <dbReference type="SAM" id="Phobius"/>
    </source>
</evidence>
<evidence type="ECO:0000259" key="7">
    <source>
        <dbReference type="SMART" id="SM00563"/>
    </source>
</evidence>
<dbReference type="Proteomes" id="UP000245956">
    <property type="component" value="Unassembled WGS sequence"/>
</dbReference>
<dbReference type="GO" id="GO:0005783">
    <property type="term" value="C:endoplasmic reticulum"/>
    <property type="evidence" value="ECO:0007669"/>
    <property type="project" value="TreeGrafter"/>
</dbReference>
<dbReference type="GO" id="GO:0003841">
    <property type="term" value="F:1-acylglycerol-3-phosphate O-acyltransferase activity"/>
    <property type="evidence" value="ECO:0007669"/>
    <property type="project" value="UniProtKB-UniRule"/>
</dbReference>
<dbReference type="CDD" id="cd07989">
    <property type="entry name" value="LPLAT_AGPAT-like"/>
    <property type="match status" value="1"/>
</dbReference>
<evidence type="ECO:0000313" key="9">
    <source>
        <dbReference type="Proteomes" id="UP000245956"/>
    </source>
</evidence>
<evidence type="ECO:0000313" key="8">
    <source>
        <dbReference type="EMBL" id="PWI68087.1"/>
    </source>
</evidence>
<reference evidence="8 9" key="1">
    <citation type="journal article" date="2016" name="Front. Microbiol.">
        <title>Genome and transcriptome sequences reveal the specific parasitism of the nematophagous Purpureocillium lilacinum 36-1.</title>
        <authorList>
            <person name="Xie J."/>
            <person name="Li S."/>
            <person name="Mo C."/>
            <person name="Xiao X."/>
            <person name="Peng D."/>
            <person name="Wang G."/>
            <person name="Xiao Y."/>
        </authorList>
    </citation>
    <scope>NUCLEOTIDE SEQUENCE [LARGE SCALE GENOMIC DNA]</scope>
    <source>
        <strain evidence="8 9">36-1</strain>
    </source>
</reference>
<feature type="transmembrane region" description="Helical" evidence="6">
    <location>
        <begin position="192"/>
        <end position="215"/>
    </location>
</feature>
<dbReference type="Pfam" id="PF01553">
    <property type="entry name" value="Acyltransferase"/>
    <property type="match status" value="1"/>
</dbReference>
<evidence type="ECO:0000256" key="3">
    <source>
        <dbReference type="ARBA" id="ARBA00023315"/>
    </source>
</evidence>
<dbReference type="GO" id="GO:0006654">
    <property type="term" value="P:phosphatidic acid biosynthetic process"/>
    <property type="evidence" value="ECO:0007669"/>
    <property type="project" value="TreeGrafter"/>
</dbReference>
<comment type="caution">
    <text evidence="8">The sequence shown here is derived from an EMBL/GenBank/DDBJ whole genome shotgun (WGS) entry which is preliminary data.</text>
</comment>
<evidence type="ECO:0000256" key="5">
    <source>
        <dbReference type="SAM" id="MobiDB-lite"/>
    </source>
</evidence>
<keyword evidence="6" id="KW-0812">Transmembrane</keyword>
<comment type="domain">
    <text evidence="4">The HXXXXD motif is essential for acyltransferase activity and may constitute the binding site for the phosphate moiety of the glycerol-3-phosphate.</text>
</comment>
<feature type="region of interest" description="Disordered" evidence="5">
    <location>
        <begin position="467"/>
        <end position="490"/>
    </location>
</feature>
<feature type="region of interest" description="Disordered" evidence="5">
    <location>
        <begin position="87"/>
        <end position="106"/>
    </location>
</feature>
<proteinExistence type="inferred from homology"/>
<feature type="compositionally biased region" description="Basic residues" evidence="5">
    <location>
        <begin position="71"/>
        <end position="81"/>
    </location>
</feature>
<dbReference type="EMBL" id="LCWV01000016">
    <property type="protein sequence ID" value="PWI68087.1"/>
    <property type="molecule type" value="Genomic_DNA"/>
</dbReference>
<dbReference type="InterPro" id="IPR002123">
    <property type="entry name" value="Plipid/glycerol_acylTrfase"/>
</dbReference>
<feature type="transmembrane region" description="Helical" evidence="6">
    <location>
        <begin position="227"/>
        <end position="250"/>
    </location>
</feature>
<gene>
    <name evidence="8" type="ORF">PCL_02488</name>
</gene>
<keyword evidence="4" id="KW-0443">Lipid metabolism</keyword>
<keyword evidence="4" id="KW-1208">Phospholipid metabolism</keyword>
<dbReference type="SMART" id="SM00563">
    <property type="entry name" value="PlsC"/>
    <property type="match status" value="1"/>
</dbReference>
<keyword evidence="4" id="KW-0444">Lipid biosynthesis</keyword>
<protein>
    <recommendedName>
        <fullName evidence="4">1-acyl-sn-glycerol-3-phosphate acyltransferase</fullName>
        <ecNumber evidence="4">2.3.1.51</ecNumber>
    </recommendedName>
</protein>
<keyword evidence="6" id="KW-0472">Membrane</keyword>
<dbReference type="SUPFAM" id="SSF69593">
    <property type="entry name" value="Glycerol-3-phosphate (1)-acyltransferase"/>
    <property type="match status" value="1"/>
</dbReference>
<feature type="region of interest" description="Disordered" evidence="5">
    <location>
        <begin position="49"/>
        <end position="81"/>
    </location>
</feature>
<dbReference type="AlphaFoldDB" id="A0A2U3E0S1"/>
<keyword evidence="6" id="KW-1133">Transmembrane helix</keyword>
<dbReference type="NCBIfam" id="TIGR00530">
    <property type="entry name" value="AGP_acyltrn"/>
    <property type="match status" value="1"/>
</dbReference>
<dbReference type="InterPro" id="IPR004552">
    <property type="entry name" value="AGP_acyltrans"/>
</dbReference>
<evidence type="ECO:0000256" key="4">
    <source>
        <dbReference type="RuleBase" id="RU361267"/>
    </source>
</evidence>
<accession>A0A2U3E0S1</accession>
<sequence length="490" mass="53943">MLAFLRDLAKEPLIASWQRHKRGAFAGVSVARRWWGSLSPAHMLRWLPGGSPRQGHRAGRPPKLYVPPRVTRPKSRGRSVARRLFLNNRPRPQPPPNPHHHHDAHPPSPRGVLLLLLLEYLLLLAGRSQLSLSKHGFAVTRPSLSKPPPFLSLSLSPRVPRPLSGLNATTDKTRHILRQTPTPTPTDTMSALLSYLVKFLVGYFALTVFFYGLSLAVPRAGFVARVLAAYISLVACALFGAAASAALTLAGHQQISQWVTARSFKYLMYLTTGVVFEVDDPRDVLGTTRPAVFIGNHQTELDVLMLGAMFPKYCSVTAKSDLKHMPFLGWFMRLSGSIFIDRKNSKDAREAMQGAAQEIRAKRQSVYMFPEGTRSYTKEPALLPFKKGAFHLAVQAGVPIVPCVVANYSHVLYLKSLIFNSGRIPIKVLDPIPTKDLTSADVDELTRSTRELMLKELVVLSAKAKGQPIPVPSANNSTPKAVSSGVDTKA</sequence>
<name>A0A2U3E0S1_PURLI</name>
<dbReference type="EC" id="2.3.1.51" evidence="4"/>